<evidence type="ECO:0008006" key="3">
    <source>
        <dbReference type="Google" id="ProtNLM"/>
    </source>
</evidence>
<evidence type="ECO:0000313" key="1">
    <source>
        <dbReference type="EMBL" id="OQW86133.1"/>
    </source>
</evidence>
<name>A0A1W9KPS0_9BURK</name>
<reference evidence="1 2" key="1">
    <citation type="submission" date="2017-01" db="EMBL/GenBank/DDBJ databases">
        <title>Novel large sulfur bacteria in the metagenomes of groundwater-fed chemosynthetic microbial mats in the Lake Huron basin.</title>
        <authorList>
            <person name="Sharrar A.M."/>
            <person name="Flood B.E."/>
            <person name="Bailey J.V."/>
            <person name="Jones D.S."/>
            <person name="Biddanda B."/>
            <person name="Ruberg S.A."/>
            <person name="Marcus D.N."/>
            <person name="Dick G.J."/>
        </authorList>
    </citation>
    <scope>NUCLEOTIDE SEQUENCE [LARGE SCALE GENOMIC DNA]</scope>
    <source>
        <strain evidence="1">A7</strain>
    </source>
</reference>
<gene>
    <name evidence="1" type="ORF">BWK72_18845</name>
</gene>
<dbReference type="InterPro" id="IPR011010">
    <property type="entry name" value="DNA_brk_join_enz"/>
</dbReference>
<comment type="caution">
    <text evidence="1">The sequence shown here is derived from an EMBL/GenBank/DDBJ whole genome shotgun (WGS) entry which is preliminary data.</text>
</comment>
<protein>
    <recommendedName>
        <fullName evidence="3">Core-binding (CB) domain-containing protein</fullName>
    </recommendedName>
</protein>
<dbReference type="SUPFAM" id="SSF56349">
    <property type="entry name" value="DNA breaking-rejoining enzymes"/>
    <property type="match status" value="1"/>
</dbReference>
<sequence length="212" mass="24684">MAVNKRTGSPYWYIQFQYNGQNYIKSSKTTDKKLAVKQEVQWRSQLIEQQQLGYKQALSIKEAFQLYANSKSELISYRNINLWCQRAINHWRDKNFIHEVTSAEVERYRNKLSTASYSNQTIKHALNQVSGTIQYAKRMGYQVSEVQMPTIRLSKGRLNYLTAEDEQRLLAELEPTRAVKGLAPYDQRLPELQKEMQDIYVGADSILTTCAD</sequence>
<dbReference type="GO" id="GO:0003677">
    <property type="term" value="F:DNA binding"/>
    <property type="evidence" value="ECO:0007669"/>
    <property type="project" value="InterPro"/>
</dbReference>
<organism evidence="1 2">
    <name type="scientific">Rhodoferax ferrireducens</name>
    <dbReference type="NCBI Taxonomy" id="192843"/>
    <lineage>
        <taxon>Bacteria</taxon>
        <taxon>Pseudomonadati</taxon>
        <taxon>Pseudomonadota</taxon>
        <taxon>Betaproteobacteria</taxon>
        <taxon>Burkholderiales</taxon>
        <taxon>Comamonadaceae</taxon>
        <taxon>Rhodoferax</taxon>
    </lineage>
</organism>
<proteinExistence type="predicted"/>
<accession>A0A1W9KPS0</accession>
<dbReference type="EMBL" id="MTEI01000022">
    <property type="protein sequence ID" value="OQW86133.1"/>
    <property type="molecule type" value="Genomic_DNA"/>
</dbReference>
<dbReference type="AlphaFoldDB" id="A0A1W9KPS0"/>
<evidence type="ECO:0000313" key="2">
    <source>
        <dbReference type="Proteomes" id="UP000192505"/>
    </source>
</evidence>
<dbReference type="Proteomes" id="UP000192505">
    <property type="component" value="Unassembled WGS sequence"/>
</dbReference>